<organism evidence="11 12">
    <name type="scientific">Raphanus sativus</name>
    <name type="common">Radish</name>
    <name type="synonym">Raphanus raphanistrum var. sativus</name>
    <dbReference type="NCBI Taxonomy" id="3726"/>
    <lineage>
        <taxon>Eukaryota</taxon>
        <taxon>Viridiplantae</taxon>
        <taxon>Streptophyta</taxon>
        <taxon>Embryophyta</taxon>
        <taxon>Tracheophyta</taxon>
        <taxon>Spermatophyta</taxon>
        <taxon>Magnoliopsida</taxon>
        <taxon>eudicotyledons</taxon>
        <taxon>Gunneridae</taxon>
        <taxon>Pentapetalae</taxon>
        <taxon>rosids</taxon>
        <taxon>malvids</taxon>
        <taxon>Brassicales</taxon>
        <taxon>Brassicaceae</taxon>
        <taxon>Brassiceae</taxon>
        <taxon>Raphanus</taxon>
    </lineage>
</organism>
<dbReference type="KEGG" id="rsz:108855186"/>
<feature type="domain" description="DUF8040" evidence="10">
    <location>
        <begin position="23"/>
        <end position="112"/>
    </location>
</feature>
<evidence type="ECO:0000256" key="7">
    <source>
        <dbReference type="ARBA" id="ARBA00023242"/>
    </source>
</evidence>
<evidence type="ECO:0000256" key="5">
    <source>
        <dbReference type="ARBA" id="ARBA00022723"/>
    </source>
</evidence>
<keyword evidence="7" id="KW-0539">Nucleus</keyword>
<reference evidence="11" key="1">
    <citation type="journal article" date="2019" name="Database">
        <title>The radish genome database (RadishGD): an integrated information resource for radish genomics.</title>
        <authorList>
            <person name="Yu H.J."/>
            <person name="Baek S."/>
            <person name="Lee Y.J."/>
            <person name="Cho A."/>
            <person name="Mun J.H."/>
        </authorList>
    </citation>
    <scope>NUCLEOTIDE SEQUENCE [LARGE SCALE GENOMIC DNA]</scope>
    <source>
        <strain evidence="11">cv. WK10039</strain>
    </source>
</reference>
<evidence type="ECO:0000313" key="12">
    <source>
        <dbReference type="RefSeq" id="XP_018484441.2"/>
    </source>
</evidence>
<comment type="cofactor">
    <cofactor evidence="1">
        <name>a divalent metal cation</name>
        <dbReference type="ChEBI" id="CHEBI:60240"/>
    </cofactor>
</comment>
<dbReference type="InterPro" id="IPR027806">
    <property type="entry name" value="HARBI1_dom"/>
</dbReference>
<keyword evidence="11" id="KW-1185">Reference proteome</keyword>
<dbReference type="GO" id="GO:0016787">
    <property type="term" value="F:hydrolase activity"/>
    <property type="evidence" value="ECO:0007669"/>
    <property type="project" value="UniProtKB-KW"/>
</dbReference>
<dbReference type="GO" id="GO:0004518">
    <property type="term" value="F:nuclease activity"/>
    <property type="evidence" value="ECO:0007669"/>
    <property type="project" value="UniProtKB-KW"/>
</dbReference>
<proteinExistence type="inferred from homology"/>
<dbReference type="PANTHER" id="PTHR22930">
    <property type="match status" value="1"/>
</dbReference>
<dbReference type="RefSeq" id="XP_018484441.2">
    <property type="nucleotide sequence ID" value="XM_018628939.2"/>
</dbReference>
<dbReference type="Pfam" id="PF26138">
    <property type="entry name" value="DUF8040"/>
    <property type="match status" value="1"/>
</dbReference>
<evidence type="ECO:0000256" key="8">
    <source>
        <dbReference type="SAM" id="MobiDB-lite"/>
    </source>
</evidence>
<sequence length="374" mass="42773">MIDGEDEAVTTSCNKESPIPDTDKFVYQILNGPNEQCQENFRMDKTVFYKLCHVLQTRGLLRHTNRIKIEEQLAIFLFVIGHNLRTRAVQDLFGYSGETISRHFNNVLNAVTSISASFFRSSDVDDHQSDPCFKDCVGVVDCIHMPVMVGVDEQGPFRNSDNGLLTQNVLVACSFDLRFRYVLAGWEGSASDQQVLNAALTRPNNLQVPLGKYYIVDSKYENLPGFIAPYRGVSTSNKEEPKGMFNERHKVLHRAIDRAFGALKERFPILLSAPPYPLQTQVKLVIAACALHNYVRLEKPDDFVFRMFEEEEQEEALLAETTETEEGRGMTLEEEEEENQGHEHGSFRPEEVEDSLRLRDEITSHLWNHYVQTF</sequence>
<feature type="domain" description="DDE Tnp4" evidence="9">
    <location>
        <begin position="140"/>
        <end position="293"/>
    </location>
</feature>
<feature type="region of interest" description="Disordered" evidence="8">
    <location>
        <begin position="315"/>
        <end position="353"/>
    </location>
</feature>
<dbReference type="OrthoDB" id="1851308at2759"/>
<dbReference type="InterPro" id="IPR045249">
    <property type="entry name" value="HARBI1-like"/>
</dbReference>
<evidence type="ECO:0000313" key="11">
    <source>
        <dbReference type="Proteomes" id="UP000504610"/>
    </source>
</evidence>
<dbReference type="Pfam" id="PF13359">
    <property type="entry name" value="DDE_Tnp_4"/>
    <property type="match status" value="1"/>
</dbReference>
<evidence type="ECO:0000256" key="1">
    <source>
        <dbReference type="ARBA" id="ARBA00001968"/>
    </source>
</evidence>
<gene>
    <name evidence="12" type="primary">LOC108855186</name>
</gene>
<keyword evidence="5" id="KW-0479">Metal-binding</keyword>
<dbReference type="GO" id="GO:0046872">
    <property type="term" value="F:metal ion binding"/>
    <property type="evidence" value="ECO:0007669"/>
    <property type="project" value="UniProtKB-KW"/>
</dbReference>
<feature type="compositionally biased region" description="Basic and acidic residues" evidence="8">
    <location>
        <begin position="339"/>
        <end position="353"/>
    </location>
</feature>
<evidence type="ECO:0000256" key="4">
    <source>
        <dbReference type="ARBA" id="ARBA00022722"/>
    </source>
</evidence>
<dbReference type="PANTHER" id="PTHR22930:SF273">
    <property type="entry name" value="NUCLEASE HARBI1"/>
    <property type="match status" value="1"/>
</dbReference>
<dbReference type="GO" id="GO:0005634">
    <property type="term" value="C:nucleus"/>
    <property type="evidence" value="ECO:0007669"/>
    <property type="project" value="UniProtKB-SubCell"/>
</dbReference>
<dbReference type="AlphaFoldDB" id="A0A6J0NK17"/>
<comment type="similarity">
    <text evidence="3">Belongs to the HARBI1 family.</text>
</comment>
<dbReference type="Proteomes" id="UP000504610">
    <property type="component" value="Chromosome 4"/>
</dbReference>
<keyword evidence="6" id="KW-0378">Hydrolase</keyword>
<reference evidence="12" key="2">
    <citation type="submission" date="2025-08" db="UniProtKB">
        <authorList>
            <consortium name="RefSeq"/>
        </authorList>
    </citation>
    <scope>IDENTIFICATION</scope>
    <source>
        <tissue evidence="12">Leaf</tissue>
    </source>
</reference>
<evidence type="ECO:0000256" key="2">
    <source>
        <dbReference type="ARBA" id="ARBA00004123"/>
    </source>
</evidence>
<evidence type="ECO:0000259" key="10">
    <source>
        <dbReference type="Pfam" id="PF26138"/>
    </source>
</evidence>
<comment type="subcellular location">
    <subcellularLocation>
        <location evidence="2">Nucleus</location>
    </subcellularLocation>
</comment>
<evidence type="ECO:0000259" key="9">
    <source>
        <dbReference type="Pfam" id="PF13359"/>
    </source>
</evidence>
<dbReference type="InterPro" id="IPR058353">
    <property type="entry name" value="DUF8040"/>
</dbReference>
<keyword evidence="4" id="KW-0540">Nuclease</keyword>
<accession>A0A6J0NK17</accession>
<dbReference type="GeneID" id="108855186"/>
<protein>
    <submittedName>
        <fullName evidence="12">Uncharacterized protein LOC108855186</fullName>
    </submittedName>
</protein>
<name>A0A6J0NK17_RAPSA</name>
<evidence type="ECO:0000256" key="3">
    <source>
        <dbReference type="ARBA" id="ARBA00006958"/>
    </source>
</evidence>
<evidence type="ECO:0000256" key="6">
    <source>
        <dbReference type="ARBA" id="ARBA00022801"/>
    </source>
</evidence>